<dbReference type="EMBL" id="JAWDJR010000023">
    <property type="protein sequence ID" value="KAK9953390.1"/>
    <property type="molecule type" value="Genomic_DNA"/>
</dbReference>
<dbReference type="Proteomes" id="UP001479290">
    <property type="component" value="Unassembled WGS sequence"/>
</dbReference>
<accession>A0AAW1YW42</accession>
<name>A0AAW1YW42_CULAL</name>
<evidence type="ECO:0000256" key="1">
    <source>
        <dbReference type="SAM" id="MobiDB-lite"/>
    </source>
</evidence>
<evidence type="ECO:0000313" key="3">
    <source>
        <dbReference type="Proteomes" id="UP001479290"/>
    </source>
</evidence>
<reference evidence="2 3" key="1">
    <citation type="submission" date="2024-05" db="EMBL/GenBank/DDBJ databases">
        <title>A high-quality chromosomal-level genome assembly of Topmouth culter (Culter alburnus).</title>
        <authorList>
            <person name="Zhao H."/>
        </authorList>
    </citation>
    <scope>NUCLEOTIDE SEQUENCE [LARGE SCALE GENOMIC DNA]</scope>
    <source>
        <strain evidence="2">CATC2023</strain>
        <tissue evidence="2">Muscle</tissue>
    </source>
</reference>
<organism evidence="2 3">
    <name type="scientific">Culter alburnus</name>
    <name type="common">Topmouth culter</name>
    <dbReference type="NCBI Taxonomy" id="194366"/>
    <lineage>
        <taxon>Eukaryota</taxon>
        <taxon>Metazoa</taxon>
        <taxon>Chordata</taxon>
        <taxon>Craniata</taxon>
        <taxon>Vertebrata</taxon>
        <taxon>Euteleostomi</taxon>
        <taxon>Actinopterygii</taxon>
        <taxon>Neopterygii</taxon>
        <taxon>Teleostei</taxon>
        <taxon>Ostariophysi</taxon>
        <taxon>Cypriniformes</taxon>
        <taxon>Xenocyprididae</taxon>
        <taxon>Xenocypridinae</taxon>
        <taxon>Culter</taxon>
    </lineage>
</organism>
<feature type="compositionally biased region" description="Polar residues" evidence="1">
    <location>
        <begin position="1"/>
        <end position="21"/>
    </location>
</feature>
<comment type="caution">
    <text evidence="2">The sequence shown here is derived from an EMBL/GenBank/DDBJ whole genome shotgun (WGS) entry which is preliminary data.</text>
</comment>
<protein>
    <submittedName>
        <fullName evidence="2">Uncharacterized protein</fullName>
    </submittedName>
</protein>
<sequence>AKLNQCPVTSLANGQAAKQVTSPPPALLHKHDPRALNSPGHGVFRELASV</sequence>
<evidence type="ECO:0000313" key="2">
    <source>
        <dbReference type="EMBL" id="KAK9953390.1"/>
    </source>
</evidence>
<dbReference type="AlphaFoldDB" id="A0AAW1YW42"/>
<gene>
    <name evidence="2" type="ORF">ABG768_017387</name>
</gene>
<feature type="non-terminal residue" evidence="2">
    <location>
        <position position="1"/>
    </location>
</feature>
<proteinExistence type="predicted"/>
<feature type="region of interest" description="Disordered" evidence="1">
    <location>
        <begin position="1"/>
        <end position="50"/>
    </location>
</feature>
<keyword evidence="3" id="KW-1185">Reference proteome</keyword>